<organism evidence="6 7">
    <name type="scientific">Microbulbifer aggregans</name>
    <dbReference type="NCBI Taxonomy" id="1769779"/>
    <lineage>
        <taxon>Bacteria</taxon>
        <taxon>Pseudomonadati</taxon>
        <taxon>Pseudomonadota</taxon>
        <taxon>Gammaproteobacteria</taxon>
        <taxon>Cellvibrionales</taxon>
        <taxon>Microbulbiferaceae</taxon>
        <taxon>Microbulbifer</taxon>
    </lineage>
</organism>
<evidence type="ECO:0008006" key="8">
    <source>
        <dbReference type="Google" id="ProtNLM"/>
    </source>
</evidence>
<protein>
    <recommendedName>
        <fullName evidence="8">Protein AaeX</fullName>
    </recommendedName>
</protein>
<evidence type="ECO:0000256" key="1">
    <source>
        <dbReference type="ARBA" id="ARBA00022475"/>
    </source>
</evidence>
<evidence type="ECO:0000256" key="2">
    <source>
        <dbReference type="ARBA" id="ARBA00022692"/>
    </source>
</evidence>
<keyword evidence="7" id="KW-1185">Reference proteome</keyword>
<dbReference type="AlphaFoldDB" id="A0A1C9W8X8"/>
<sequence>MMRIPHEFSIAGIYLPPLLVASILGLIAAVTTAWLLDRYRLSRFFIHPPLVLCGLSVIYTILIGSIFIGI</sequence>
<feature type="transmembrane region" description="Helical" evidence="5">
    <location>
        <begin position="12"/>
        <end position="36"/>
    </location>
</feature>
<dbReference type="Proteomes" id="UP000095672">
    <property type="component" value="Chromosome"/>
</dbReference>
<accession>A0A1C9W8X8</accession>
<dbReference type="EMBL" id="CP014143">
    <property type="protein sequence ID" value="AOS97591.1"/>
    <property type="molecule type" value="Genomic_DNA"/>
</dbReference>
<keyword evidence="3 5" id="KW-1133">Transmembrane helix</keyword>
<dbReference type="RefSeq" id="WP_083260932.1">
    <property type="nucleotide sequence ID" value="NZ_CP014143.1"/>
</dbReference>
<evidence type="ECO:0000313" key="6">
    <source>
        <dbReference type="EMBL" id="AOS97591.1"/>
    </source>
</evidence>
<feature type="transmembrane region" description="Helical" evidence="5">
    <location>
        <begin position="48"/>
        <end position="68"/>
    </location>
</feature>
<dbReference type="Pfam" id="PF07869">
    <property type="entry name" value="DUF1656"/>
    <property type="match status" value="1"/>
</dbReference>
<keyword evidence="2 5" id="KW-0812">Transmembrane</keyword>
<evidence type="ECO:0000313" key="7">
    <source>
        <dbReference type="Proteomes" id="UP000095672"/>
    </source>
</evidence>
<dbReference type="STRING" id="1769779.AUP74_02175"/>
<dbReference type="InterPro" id="IPR012451">
    <property type="entry name" value="DUF1656"/>
</dbReference>
<evidence type="ECO:0000256" key="4">
    <source>
        <dbReference type="ARBA" id="ARBA00023136"/>
    </source>
</evidence>
<evidence type="ECO:0000256" key="3">
    <source>
        <dbReference type="ARBA" id="ARBA00022989"/>
    </source>
</evidence>
<evidence type="ECO:0000256" key="5">
    <source>
        <dbReference type="SAM" id="Phobius"/>
    </source>
</evidence>
<dbReference type="KEGG" id="micc:AUP74_02175"/>
<gene>
    <name evidence="6" type="ORF">AUP74_02175</name>
</gene>
<keyword evidence="4 5" id="KW-0472">Membrane</keyword>
<dbReference type="OrthoDB" id="5461070at2"/>
<keyword evidence="1" id="KW-1003">Cell membrane</keyword>
<proteinExistence type="predicted"/>
<name>A0A1C9W8X8_9GAMM</name>
<reference evidence="7" key="1">
    <citation type="submission" date="2016-01" db="EMBL/GenBank/DDBJ databases">
        <title>Complete genome sequence of Microbulbifer sp. CCB-MM1, a halophile isolated from Matang Mangrove Forest, Perak.</title>
        <authorList>
            <person name="Moh T.H."/>
            <person name="Dinesh B."/>
            <person name="Lau N.-S."/>
            <person name="Go F."/>
            <person name="Alexander Chong S.-C."/>
        </authorList>
    </citation>
    <scope>NUCLEOTIDE SEQUENCE [LARGE SCALE GENOMIC DNA]</scope>
    <source>
        <strain evidence="7">CCB-MM1</strain>
    </source>
</reference>